<dbReference type="Proteomes" id="UP000694892">
    <property type="component" value="Chromosome 2S"/>
</dbReference>
<dbReference type="Gene3D" id="2.40.10.10">
    <property type="entry name" value="Trypsin-like serine proteases"/>
    <property type="match status" value="2"/>
</dbReference>
<evidence type="ECO:0000256" key="7">
    <source>
        <dbReference type="PROSITE-ProRule" id="PRU00196"/>
    </source>
</evidence>
<evidence type="ECO:0000256" key="1">
    <source>
        <dbReference type="ARBA" id="ARBA00022670"/>
    </source>
</evidence>
<dbReference type="PROSITE" id="PS00134">
    <property type="entry name" value="TRYPSIN_HIS"/>
    <property type="match status" value="1"/>
</dbReference>
<accession>A0A974HVC3</accession>
<dbReference type="InterPro" id="IPR033116">
    <property type="entry name" value="TRYPSIN_SER"/>
</dbReference>
<dbReference type="InterPro" id="IPR002172">
    <property type="entry name" value="LDrepeatLR_classA_rpt"/>
</dbReference>
<dbReference type="PANTHER" id="PTHR24252">
    <property type="entry name" value="ACROSIN-RELATED"/>
    <property type="match status" value="1"/>
</dbReference>
<dbReference type="FunFam" id="2.40.10.10:FF:000003">
    <property type="entry name" value="Transmembrane serine protease 3"/>
    <property type="match status" value="1"/>
</dbReference>
<comment type="caution">
    <text evidence="7">Lacks conserved residue(s) required for the propagation of feature annotation.</text>
</comment>
<keyword evidence="3 8" id="KW-0720">Serine protease</keyword>
<reference evidence="13" key="1">
    <citation type="journal article" date="2016" name="Nature">
        <title>Genome evolution in the allotetraploid frog Xenopus laevis.</title>
        <authorList>
            <person name="Session A.M."/>
            <person name="Uno Y."/>
            <person name="Kwon T."/>
            <person name="Chapman J.A."/>
            <person name="Toyoda A."/>
            <person name="Takahashi S."/>
            <person name="Fukui A."/>
            <person name="Hikosaka A."/>
            <person name="Suzuki A."/>
            <person name="Kondo M."/>
            <person name="van Heeringen S.J."/>
            <person name="Quigley I."/>
            <person name="Heinz S."/>
            <person name="Ogino H."/>
            <person name="Ochi H."/>
            <person name="Hellsten U."/>
            <person name="Lyons J.B."/>
            <person name="Simakov O."/>
            <person name="Putnam N."/>
            <person name="Stites J."/>
            <person name="Kuroki Y."/>
            <person name="Tanaka T."/>
            <person name="Michiue T."/>
            <person name="Watanabe M."/>
            <person name="Bogdanovic O."/>
            <person name="Lister R."/>
            <person name="Georgiou G."/>
            <person name="Paranjpe S.S."/>
            <person name="van Kruijsbergen I."/>
            <person name="Shu S."/>
            <person name="Carlson J."/>
            <person name="Kinoshita T."/>
            <person name="Ohta Y."/>
            <person name="Mawaribuchi S."/>
            <person name="Jenkins J."/>
            <person name="Grimwood J."/>
            <person name="Schmutz J."/>
            <person name="Mitros T."/>
            <person name="Mozaffari S.V."/>
            <person name="Suzuki Y."/>
            <person name="Haramoto Y."/>
            <person name="Yamamoto T.S."/>
            <person name="Takagi C."/>
            <person name="Heald R."/>
            <person name="Miller K."/>
            <person name="Haudenschild C."/>
            <person name="Kitzman J."/>
            <person name="Nakayama T."/>
            <person name="Izutsu Y."/>
            <person name="Robert J."/>
            <person name="Fortriede J."/>
            <person name="Burns K."/>
            <person name="Lotay V."/>
            <person name="Karimi K."/>
            <person name="Yasuoka Y."/>
            <person name="Dichmann D.S."/>
            <person name="Flajnik M.F."/>
            <person name="Houston D.W."/>
            <person name="Shendure J."/>
            <person name="DuPasquier L."/>
            <person name="Vize P.D."/>
            <person name="Zorn A.M."/>
            <person name="Ito M."/>
            <person name="Marcotte E.M."/>
            <person name="Wallingford J.B."/>
            <person name="Ito Y."/>
            <person name="Asashima M."/>
            <person name="Ueno N."/>
            <person name="Matsuda Y."/>
            <person name="Veenstra G.J."/>
            <person name="Fujiyama A."/>
            <person name="Harland R.M."/>
            <person name="Taira M."/>
            <person name="Rokhsar D.S."/>
        </authorList>
    </citation>
    <scope>NUCLEOTIDE SEQUENCE [LARGE SCALE GENOMIC DNA]</scope>
    <source>
        <strain evidence="13">J</strain>
    </source>
</reference>
<dbReference type="GO" id="GO:0004252">
    <property type="term" value="F:serine-type endopeptidase activity"/>
    <property type="evidence" value="ECO:0007669"/>
    <property type="project" value="InterPro"/>
</dbReference>
<feature type="domain" description="SRCR" evidence="11">
    <location>
        <begin position="209"/>
        <end position="249"/>
    </location>
</feature>
<dbReference type="OMA" id="AQRKSWH"/>
<gene>
    <name evidence="12" type="ORF">XELAEV_18014357mg</name>
</gene>
<evidence type="ECO:0000259" key="10">
    <source>
        <dbReference type="PROSITE" id="PS50240"/>
    </source>
</evidence>
<dbReference type="SMART" id="SM00020">
    <property type="entry name" value="Tryp_SPc"/>
    <property type="match status" value="1"/>
</dbReference>
<dbReference type="Gene3D" id="3.10.250.10">
    <property type="entry name" value="SRCR-like domain"/>
    <property type="match status" value="1"/>
</dbReference>
<feature type="disulfide bond" evidence="6">
    <location>
        <begin position="193"/>
        <end position="208"/>
    </location>
</feature>
<evidence type="ECO:0000313" key="12">
    <source>
        <dbReference type="EMBL" id="OCT91306.1"/>
    </source>
</evidence>
<dbReference type="AlphaFoldDB" id="A0A974HVC3"/>
<name>A0A974HVC3_XENLA</name>
<dbReference type="Gene3D" id="4.10.400.10">
    <property type="entry name" value="Low-density Lipoprotein Receptor"/>
    <property type="match status" value="1"/>
</dbReference>
<dbReference type="InterPro" id="IPR001254">
    <property type="entry name" value="Trypsin_dom"/>
</dbReference>
<dbReference type="InterPro" id="IPR043504">
    <property type="entry name" value="Peptidase_S1_PA_chymotrypsin"/>
</dbReference>
<dbReference type="SMART" id="SM00192">
    <property type="entry name" value="LDLa"/>
    <property type="match status" value="1"/>
</dbReference>
<dbReference type="InterPro" id="IPR036055">
    <property type="entry name" value="LDL_receptor-like_sf"/>
</dbReference>
<dbReference type="InterPro" id="IPR018114">
    <property type="entry name" value="TRYPSIN_HIS"/>
</dbReference>
<proteinExistence type="predicted"/>
<dbReference type="CDD" id="cd00190">
    <property type="entry name" value="Tryp_SPc"/>
    <property type="match status" value="1"/>
</dbReference>
<feature type="transmembrane region" description="Helical" evidence="9">
    <location>
        <begin position="147"/>
        <end position="172"/>
    </location>
</feature>
<keyword evidence="4 6" id="KW-1015">Disulfide bond</keyword>
<dbReference type="InterPro" id="IPR009003">
    <property type="entry name" value="Peptidase_S1_PA"/>
</dbReference>
<dbReference type="InterPro" id="IPR001314">
    <property type="entry name" value="Peptidase_S1A"/>
</dbReference>
<protein>
    <recommendedName>
        <fullName evidence="14">Transmembrane protease serine 2</fullName>
    </recommendedName>
</protein>
<dbReference type="PROSITE" id="PS50287">
    <property type="entry name" value="SRCR_2"/>
    <property type="match status" value="1"/>
</dbReference>
<dbReference type="SUPFAM" id="SSF50494">
    <property type="entry name" value="Trypsin-like serine proteases"/>
    <property type="match status" value="1"/>
</dbReference>
<dbReference type="PRINTS" id="PR00722">
    <property type="entry name" value="CHYMOTRYPSIN"/>
</dbReference>
<dbReference type="PROSITE" id="PS00135">
    <property type="entry name" value="TRYPSIN_SER"/>
    <property type="match status" value="1"/>
</dbReference>
<keyword evidence="5" id="KW-0325">Glycoprotein</keyword>
<keyword evidence="2 8" id="KW-0378">Hydrolase</keyword>
<evidence type="ECO:0000256" key="5">
    <source>
        <dbReference type="ARBA" id="ARBA00023180"/>
    </source>
</evidence>
<evidence type="ECO:0000313" key="13">
    <source>
        <dbReference type="Proteomes" id="UP000694892"/>
    </source>
</evidence>
<evidence type="ECO:0000256" key="3">
    <source>
        <dbReference type="ARBA" id="ARBA00022825"/>
    </source>
</evidence>
<evidence type="ECO:0000256" key="8">
    <source>
        <dbReference type="RuleBase" id="RU363034"/>
    </source>
</evidence>
<keyword evidence="9" id="KW-0472">Membrane</keyword>
<dbReference type="PROSITE" id="PS50068">
    <property type="entry name" value="LDLRA_2"/>
    <property type="match status" value="1"/>
</dbReference>
<dbReference type="PROSITE" id="PS50240">
    <property type="entry name" value="TRYPSIN_DOM"/>
    <property type="match status" value="1"/>
</dbReference>
<dbReference type="PANTHER" id="PTHR24252:SF30">
    <property type="entry name" value="TRANSMEMBRANE SERINE PROTEASE 2"/>
    <property type="match status" value="1"/>
</dbReference>
<dbReference type="GO" id="GO:0006508">
    <property type="term" value="P:proteolysis"/>
    <property type="evidence" value="ECO:0007669"/>
    <property type="project" value="UniProtKB-KW"/>
</dbReference>
<dbReference type="SUPFAM" id="SSF57424">
    <property type="entry name" value="LDL receptor-like module"/>
    <property type="match status" value="1"/>
</dbReference>
<dbReference type="InterPro" id="IPR036772">
    <property type="entry name" value="SRCR-like_dom_sf"/>
</dbReference>
<keyword evidence="9" id="KW-1133">Transmembrane helix</keyword>
<dbReference type="InterPro" id="IPR001190">
    <property type="entry name" value="SRCR"/>
</dbReference>
<dbReference type="GO" id="GO:0016020">
    <property type="term" value="C:membrane"/>
    <property type="evidence" value="ECO:0007669"/>
    <property type="project" value="InterPro"/>
</dbReference>
<keyword evidence="9" id="KW-0812">Transmembrane</keyword>
<evidence type="ECO:0008006" key="14">
    <source>
        <dbReference type="Google" id="ProtNLM"/>
    </source>
</evidence>
<organism evidence="12 13">
    <name type="scientific">Xenopus laevis</name>
    <name type="common">African clawed frog</name>
    <dbReference type="NCBI Taxonomy" id="8355"/>
    <lineage>
        <taxon>Eukaryota</taxon>
        <taxon>Metazoa</taxon>
        <taxon>Chordata</taxon>
        <taxon>Craniata</taxon>
        <taxon>Vertebrata</taxon>
        <taxon>Euteleostomi</taxon>
        <taxon>Amphibia</taxon>
        <taxon>Batrachia</taxon>
        <taxon>Anura</taxon>
        <taxon>Pipoidea</taxon>
        <taxon>Pipidae</taxon>
        <taxon>Xenopodinae</taxon>
        <taxon>Xenopus</taxon>
        <taxon>Xenopus</taxon>
    </lineage>
</organism>
<keyword evidence="1 8" id="KW-0645">Protease</keyword>
<evidence type="ECO:0000256" key="4">
    <source>
        <dbReference type="ARBA" id="ARBA00023157"/>
    </source>
</evidence>
<feature type="domain" description="Peptidase S1" evidence="10">
    <location>
        <begin position="313"/>
        <end position="544"/>
    </location>
</feature>
<evidence type="ECO:0000256" key="2">
    <source>
        <dbReference type="ARBA" id="ARBA00022801"/>
    </source>
</evidence>
<dbReference type="SUPFAM" id="SSF56487">
    <property type="entry name" value="SRCR-like"/>
    <property type="match status" value="1"/>
</dbReference>
<evidence type="ECO:0000259" key="11">
    <source>
        <dbReference type="PROSITE" id="PS50287"/>
    </source>
</evidence>
<sequence>MGKHTVLGQLSGCWTTTQLNARQEGEACVYQGQNIKTAGLMEMLSRVTFMKIPRPEITQVSPYRMAGRDYRWKSPSPPYFENYGFQQDNNNAFSRPVQPNFYEAFQPPRPQLSPAPHYIPQVSTIHSVPAINEHKSQTWWTPRRKKIACIVAATSVLIALLIVGAVLCWYFVTMSCQMKCGTSGSCVRSIQWCDGVAQCPGGEDESYCVRMYGPDFQLQAYIPATSSWLSVCNENWGDSQGRSVCQDMGYSTYVKSSSVSATSATEGYLKLNTSVVNGKLQSRIYKSSFCTSGVVTLRCIECGSSTKNVENRIVGGSQASLGDWPWQVSLQYNERHVCGGSIITSNYILTAAHCVEGAYSSPYAWTVYVGSISRSTAGIRYYVKSVIGHQKYDTKTKNNDVALMRLKISILFSSTVQPVCLPNAGMPWASGQSCWTSGWGATYEGGTSSNVLNAAMVPLIDADTCNRPAVYNGAVTSTMICAGYLRGGIDSCQGDSGGPLVTKTNSLWWLVGDTSWGTGCANVNKPGVYGNITEFLPWIFLQMQTYG</sequence>
<dbReference type="Pfam" id="PF00089">
    <property type="entry name" value="Trypsin"/>
    <property type="match status" value="1"/>
</dbReference>
<evidence type="ECO:0000256" key="6">
    <source>
        <dbReference type="PROSITE-ProRule" id="PRU00124"/>
    </source>
</evidence>
<dbReference type="Pfam" id="PF15494">
    <property type="entry name" value="SRCR_2"/>
    <property type="match status" value="1"/>
</dbReference>
<evidence type="ECO:0000256" key="9">
    <source>
        <dbReference type="SAM" id="Phobius"/>
    </source>
</evidence>
<dbReference type="CDD" id="cd00112">
    <property type="entry name" value="LDLa"/>
    <property type="match status" value="1"/>
</dbReference>
<dbReference type="EMBL" id="CM004469">
    <property type="protein sequence ID" value="OCT91306.1"/>
    <property type="molecule type" value="Genomic_DNA"/>
</dbReference>